<dbReference type="InterPro" id="IPR000086">
    <property type="entry name" value="NUDIX_hydrolase_dom"/>
</dbReference>
<evidence type="ECO:0000256" key="1">
    <source>
        <dbReference type="ARBA" id="ARBA00001946"/>
    </source>
</evidence>
<dbReference type="PANTHER" id="PTHR43046">
    <property type="entry name" value="GDP-MANNOSE MANNOSYL HYDROLASE"/>
    <property type="match status" value="1"/>
</dbReference>
<organism evidence="5">
    <name type="scientific">Lotharella oceanica</name>
    <dbReference type="NCBI Taxonomy" id="641309"/>
    <lineage>
        <taxon>Eukaryota</taxon>
        <taxon>Sar</taxon>
        <taxon>Rhizaria</taxon>
        <taxon>Cercozoa</taxon>
        <taxon>Chlorarachniophyceae</taxon>
        <taxon>Lotharella</taxon>
    </lineage>
</organism>
<evidence type="ECO:0000256" key="3">
    <source>
        <dbReference type="RuleBase" id="RU003476"/>
    </source>
</evidence>
<reference evidence="5" key="1">
    <citation type="submission" date="2021-01" db="EMBL/GenBank/DDBJ databases">
        <authorList>
            <person name="Corre E."/>
            <person name="Pelletier E."/>
            <person name="Niang G."/>
            <person name="Scheremetjew M."/>
            <person name="Finn R."/>
            <person name="Kale V."/>
            <person name="Holt S."/>
            <person name="Cochrane G."/>
            <person name="Meng A."/>
            <person name="Brown T."/>
            <person name="Cohen L."/>
        </authorList>
    </citation>
    <scope>NUCLEOTIDE SEQUENCE</scope>
    <source>
        <strain evidence="5">CCMP622</strain>
    </source>
</reference>
<dbReference type="InterPro" id="IPR015797">
    <property type="entry name" value="NUDIX_hydrolase-like_dom_sf"/>
</dbReference>
<dbReference type="PROSITE" id="PS51462">
    <property type="entry name" value="NUDIX"/>
    <property type="match status" value="1"/>
</dbReference>
<dbReference type="SUPFAM" id="SSF55811">
    <property type="entry name" value="Nudix"/>
    <property type="match status" value="1"/>
</dbReference>
<comment type="cofactor">
    <cofactor evidence="1">
        <name>Mg(2+)</name>
        <dbReference type="ChEBI" id="CHEBI:18420"/>
    </cofactor>
</comment>
<evidence type="ECO:0000313" key="5">
    <source>
        <dbReference type="EMBL" id="CAD9771517.1"/>
    </source>
</evidence>
<dbReference type="PROSITE" id="PS00893">
    <property type="entry name" value="NUDIX_BOX"/>
    <property type="match status" value="1"/>
</dbReference>
<dbReference type="PANTHER" id="PTHR43046:SF14">
    <property type="entry name" value="MUTT_NUDIX FAMILY PROTEIN"/>
    <property type="match status" value="1"/>
</dbReference>
<protein>
    <recommendedName>
        <fullName evidence="4">Nudix hydrolase domain-containing protein</fullName>
    </recommendedName>
</protein>
<dbReference type="Gene3D" id="3.90.79.10">
    <property type="entry name" value="Nucleoside Triphosphate Pyrophosphohydrolase"/>
    <property type="match status" value="1"/>
</dbReference>
<evidence type="ECO:0000259" key="4">
    <source>
        <dbReference type="PROSITE" id="PS51462"/>
    </source>
</evidence>
<dbReference type="GO" id="GO:0016787">
    <property type="term" value="F:hydrolase activity"/>
    <property type="evidence" value="ECO:0007669"/>
    <property type="project" value="UniProtKB-KW"/>
</dbReference>
<sequence length="248" mass="27559">MDHYPSVDVYGEVPAGGATRQRPAIENVAMAVLGPMSQLVKWTMGLSPLFVRPCVVVLGYRSGREGPELLLTQRAGHMRTYASTWVFPGGHIDPGEEPAMAATREFEEETGQKMKADELELIGTWQARVPHKLRQYIILIYAGKIENTEEPLALDPIEVQSAAWIRKDIAKLLCCKEQPIGDVNIPVLTVPEEKKRLSLLEKKTGTVQAGTRIIQLHEKVMSVASMRRGLAAGHRFGVAVWLEKNKKL</sequence>
<dbReference type="InterPro" id="IPR020476">
    <property type="entry name" value="Nudix_hydrolase"/>
</dbReference>
<accession>A0A7S2XEK1</accession>
<gene>
    <name evidence="5" type="ORF">LSP00402_LOCUS15507</name>
</gene>
<proteinExistence type="inferred from homology"/>
<dbReference type="Pfam" id="PF00293">
    <property type="entry name" value="NUDIX"/>
    <property type="match status" value="1"/>
</dbReference>
<comment type="similarity">
    <text evidence="3">Belongs to the Nudix hydrolase family.</text>
</comment>
<dbReference type="InterPro" id="IPR020084">
    <property type="entry name" value="NUDIX_hydrolase_CS"/>
</dbReference>
<dbReference type="AlphaFoldDB" id="A0A7S2XEK1"/>
<dbReference type="PRINTS" id="PR00502">
    <property type="entry name" value="NUDIXFAMILY"/>
</dbReference>
<evidence type="ECO:0000256" key="2">
    <source>
        <dbReference type="ARBA" id="ARBA00022801"/>
    </source>
</evidence>
<name>A0A7S2XEK1_9EUKA</name>
<keyword evidence="2 3" id="KW-0378">Hydrolase</keyword>
<dbReference type="EMBL" id="HBHP01024993">
    <property type="protein sequence ID" value="CAD9771517.1"/>
    <property type="molecule type" value="Transcribed_RNA"/>
</dbReference>
<feature type="domain" description="Nudix hydrolase" evidence="4">
    <location>
        <begin position="50"/>
        <end position="187"/>
    </location>
</feature>